<feature type="non-terminal residue" evidence="2">
    <location>
        <position position="1"/>
    </location>
</feature>
<dbReference type="AlphaFoldDB" id="A0A820SEF4"/>
<accession>A0A820SEF4</accession>
<gene>
    <name evidence="2" type="ORF">OKA104_LOCUS54216</name>
</gene>
<keyword evidence="1" id="KW-1133">Transmembrane helix</keyword>
<dbReference type="Proteomes" id="UP000663881">
    <property type="component" value="Unassembled WGS sequence"/>
</dbReference>
<reference evidence="2" key="1">
    <citation type="submission" date="2021-02" db="EMBL/GenBank/DDBJ databases">
        <authorList>
            <person name="Nowell W R."/>
        </authorList>
    </citation>
    <scope>NUCLEOTIDE SEQUENCE</scope>
</reference>
<evidence type="ECO:0000256" key="1">
    <source>
        <dbReference type="SAM" id="Phobius"/>
    </source>
</evidence>
<organism evidence="2 3">
    <name type="scientific">Adineta steineri</name>
    <dbReference type="NCBI Taxonomy" id="433720"/>
    <lineage>
        <taxon>Eukaryota</taxon>
        <taxon>Metazoa</taxon>
        <taxon>Spiralia</taxon>
        <taxon>Gnathifera</taxon>
        <taxon>Rotifera</taxon>
        <taxon>Eurotatoria</taxon>
        <taxon>Bdelloidea</taxon>
        <taxon>Adinetida</taxon>
        <taxon>Adinetidae</taxon>
        <taxon>Adineta</taxon>
    </lineage>
</organism>
<feature type="transmembrane region" description="Helical" evidence="1">
    <location>
        <begin position="29"/>
        <end position="51"/>
    </location>
</feature>
<proteinExistence type="predicted"/>
<evidence type="ECO:0000313" key="2">
    <source>
        <dbReference type="EMBL" id="CAF4452045.1"/>
    </source>
</evidence>
<dbReference type="EMBL" id="CAJOAY010035582">
    <property type="protein sequence ID" value="CAF4452045.1"/>
    <property type="molecule type" value="Genomic_DNA"/>
</dbReference>
<protein>
    <submittedName>
        <fullName evidence="2">Uncharacterized protein</fullName>
    </submittedName>
</protein>
<keyword evidence="1" id="KW-0812">Transmembrane</keyword>
<sequence length="93" mass="10965">SIFLTLLSLHPPCLLWSRSYKQKIARPHIALIFCILILFILFALNGFLFAFEFEYTTYDNNTQTQISVIACYYSLNTGLNNFFSIQYPWVRKK</sequence>
<comment type="caution">
    <text evidence="2">The sequence shown here is derived from an EMBL/GenBank/DDBJ whole genome shotgun (WGS) entry which is preliminary data.</text>
</comment>
<name>A0A820SEF4_9BILA</name>
<keyword evidence="1" id="KW-0472">Membrane</keyword>
<evidence type="ECO:0000313" key="3">
    <source>
        <dbReference type="Proteomes" id="UP000663881"/>
    </source>
</evidence>